<proteinExistence type="predicted"/>
<feature type="region of interest" description="Disordered" evidence="3">
    <location>
        <begin position="247"/>
        <end position="298"/>
    </location>
</feature>
<comment type="caution">
    <text evidence="7">The sequence shown here is derived from an EMBL/GenBank/DDBJ whole genome shotgun (WGS) entry which is preliminary data.</text>
</comment>
<dbReference type="Gene3D" id="6.10.250.3150">
    <property type="match status" value="1"/>
</dbReference>
<accession>A0A3R9RA91</accession>
<feature type="chain" id="PRO_5039517379" evidence="4">
    <location>
        <begin position="21"/>
        <end position="416"/>
    </location>
</feature>
<keyword evidence="1 4" id="KW-0732">Signal</keyword>
<feature type="domain" description="Peptidoglycan hydrolase PcsB coiled-coil" evidence="6">
    <location>
        <begin position="108"/>
        <end position="181"/>
    </location>
</feature>
<reference evidence="7 8" key="1">
    <citation type="submission" date="2018-10" db="EMBL/GenBank/DDBJ databases">
        <title>Draft genome sequence of Bacillus salarius IM0101, isolated from a hypersaline soil in Inner Mongolia, China.</title>
        <authorList>
            <person name="Yamprayoonswat W."/>
            <person name="Boonvisut S."/>
            <person name="Jumpathong W."/>
            <person name="Sittihan S."/>
            <person name="Ruangsuj P."/>
            <person name="Wanthongcharoen S."/>
            <person name="Thongpramul N."/>
            <person name="Pimmason S."/>
            <person name="Yu B."/>
            <person name="Yasawong M."/>
        </authorList>
    </citation>
    <scope>NUCLEOTIDE SEQUENCE [LARGE SCALE GENOMIC DNA]</scope>
    <source>
        <strain evidence="7 8">IM0101</strain>
    </source>
</reference>
<dbReference type="SUPFAM" id="SSF51261">
    <property type="entry name" value="Duplicated hybrid motif"/>
    <property type="match status" value="1"/>
</dbReference>
<dbReference type="Pfam" id="PF01551">
    <property type="entry name" value="Peptidase_M23"/>
    <property type="match status" value="1"/>
</dbReference>
<dbReference type="GO" id="GO:0004222">
    <property type="term" value="F:metalloendopeptidase activity"/>
    <property type="evidence" value="ECO:0007669"/>
    <property type="project" value="TreeGrafter"/>
</dbReference>
<dbReference type="OrthoDB" id="9805070at2"/>
<keyword evidence="8" id="KW-1185">Reference proteome</keyword>
<name>A0A3R9RA91_9BACI</name>
<dbReference type="PANTHER" id="PTHR21666:SF270">
    <property type="entry name" value="MUREIN HYDROLASE ACTIVATOR ENVC"/>
    <property type="match status" value="1"/>
</dbReference>
<feature type="compositionally biased region" description="Acidic residues" evidence="3">
    <location>
        <begin position="176"/>
        <end position="198"/>
    </location>
</feature>
<evidence type="ECO:0000256" key="2">
    <source>
        <dbReference type="SAM" id="Coils"/>
    </source>
</evidence>
<evidence type="ECO:0000259" key="5">
    <source>
        <dbReference type="Pfam" id="PF01551"/>
    </source>
</evidence>
<organism evidence="7 8">
    <name type="scientific">Salibacterium salarium</name>
    <dbReference type="NCBI Taxonomy" id="284579"/>
    <lineage>
        <taxon>Bacteria</taxon>
        <taxon>Bacillati</taxon>
        <taxon>Bacillota</taxon>
        <taxon>Bacilli</taxon>
        <taxon>Bacillales</taxon>
        <taxon>Bacillaceae</taxon>
    </lineage>
</organism>
<feature type="domain" description="M23ase beta-sheet core" evidence="5">
    <location>
        <begin position="305"/>
        <end position="407"/>
    </location>
</feature>
<dbReference type="Gene3D" id="2.70.70.10">
    <property type="entry name" value="Glucose Permease (Domain IIA)"/>
    <property type="match status" value="1"/>
</dbReference>
<dbReference type="Proteomes" id="UP000275076">
    <property type="component" value="Unassembled WGS sequence"/>
</dbReference>
<dbReference type="AlphaFoldDB" id="A0A3R9RA91"/>
<keyword evidence="2" id="KW-0175">Coiled coil</keyword>
<evidence type="ECO:0000256" key="1">
    <source>
        <dbReference type="ARBA" id="ARBA00022729"/>
    </source>
</evidence>
<dbReference type="RefSeq" id="WP_125560016.1">
    <property type="nucleotide sequence ID" value="NZ_RBVX01000032.1"/>
</dbReference>
<dbReference type="InterPro" id="IPR057309">
    <property type="entry name" value="PcsB_CC"/>
</dbReference>
<evidence type="ECO:0000313" key="8">
    <source>
        <dbReference type="Proteomes" id="UP000275076"/>
    </source>
</evidence>
<feature type="signal peptide" evidence="4">
    <location>
        <begin position="1"/>
        <end position="20"/>
    </location>
</feature>
<dbReference type="InterPro" id="IPR050570">
    <property type="entry name" value="Cell_wall_metabolism_enzyme"/>
</dbReference>
<protein>
    <submittedName>
        <fullName evidence="7">Peptidase M23</fullName>
    </submittedName>
</protein>
<dbReference type="EMBL" id="RBVX01000032">
    <property type="protein sequence ID" value="RSL30785.1"/>
    <property type="molecule type" value="Genomic_DNA"/>
</dbReference>
<evidence type="ECO:0000256" key="3">
    <source>
        <dbReference type="SAM" id="MobiDB-lite"/>
    </source>
</evidence>
<dbReference type="SUPFAM" id="SSF57997">
    <property type="entry name" value="Tropomyosin"/>
    <property type="match status" value="1"/>
</dbReference>
<gene>
    <name evidence="7" type="ORF">D7Z54_24435</name>
</gene>
<feature type="coiled-coil region" evidence="2">
    <location>
        <begin position="24"/>
        <end position="121"/>
    </location>
</feature>
<feature type="compositionally biased region" description="Basic and acidic residues" evidence="3">
    <location>
        <begin position="201"/>
        <end position="215"/>
    </location>
</feature>
<feature type="compositionally biased region" description="Polar residues" evidence="3">
    <location>
        <begin position="273"/>
        <end position="284"/>
    </location>
</feature>
<sequence>MRRGLIKIMAALFVVSSGFAYGTSDNTAEANEELRQKLNDLQEKRESTEAESEETKEEIEALEDDIQEVNEEIKRLDEKMTETSEKINEKNEEIAETEKRIDDLDSRIKELEERIAERDELLKDRVKAMYQNGGSVDYLEVLMGAKSFGDFLDRVSALNTIADQDKEILEEHISDQEELEDAKEEVENERESLEDSLTDLENLKEEQEAQRADKRDILGDLEEEESVLEEALFSLQDEKELIEKQEEAAEQELEAYEERQRERRQQQQAQQESAGNGSAPSDNGGSLMKPATGSYTSEYGQRWGRMHHGIDIGSGGRSNVPIVAAEGGTVVQANYMNGYGNTVMISHRIDGQQVTTLYAHMSSTSVSSGESVSRGEQIGIMGNTGASQGAHLHFEVHEGVWNGAKSNSVNPRNYLP</sequence>
<evidence type="ECO:0000313" key="7">
    <source>
        <dbReference type="EMBL" id="RSL30785.1"/>
    </source>
</evidence>
<evidence type="ECO:0000259" key="6">
    <source>
        <dbReference type="Pfam" id="PF24568"/>
    </source>
</evidence>
<feature type="region of interest" description="Disordered" evidence="3">
    <location>
        <begin position="175"/>
        <end position="215"/>
    </location>
</feature>
<dbReference type="InterPro" id="IPR016047">
    <property type="entry name" value="M23ase_b-sheet_dom"/>
</dbReference>
<dbReference type="InterPro" id="IPR011055">
    <property type="entry name" value="Dup_hybrid_motif"/>
</dbReference>
<feature type="compositionally biased region" description="Basic and acidic residues" evidence="3">
    <location>
        <begin position="256"/>
        <end position="265"/>
    </location>
</feature>
<dbReference type="Pfam" id="PF24568">
    <property type="entry name" value="CC_PcsB"/>
    <property type="match status" value="1"/>
</dbReference>
<evidence type="ECO:0000256" key="4">
    <source>
        <dbReference type="SAM" id="SignalP"/>
    </source>
</evidence>
<dbReference type="CDD" id="cd12797">
    <property type="entry name" value="M23_peptidase"/>
    <property type="match status" value="1"/>
</dbReference>
<dbReference type="PANTHER" id="PTHR21666">
    <property type="entry name" value="PEPTIDASE-RELATED"/>
    <property type="match status" value="1"/>
</dbReference>